<dbReference type="OrthoDB" id="880459at2"/>
<reference evidence="3 4" key="1">
    <citation type="submission" date="2013-02" db="EMBL/GenBank/DDBJ databases">
        <title>A novel strain isolated from Lonar lake, Maharashtra, India.</title>
        <authorList>
            <person name="Singh A."/>
        </authorList>
    </citation>
    <scope>NUCLEOTIDE SEQUENCE [LARGE SCALE GENOMIC DNA]</scope>
    <source>
        <strain evidence="3 4">AK24</strain>
    </source>
</reference>
<dbReference type="Pfam" id="PF03724">
    <property type="entry name" value="META"/>
    <property type="match status" value="1"/>
</dbReference>
<dbReference type="RefSeq" id="WP_010852902.1">
    <property type="nucleotide sequence ID" value="NZ_AQHR01000022.1"/>
</dbReference>
<feature type="chain" id="PRO_5004451867" description="DUF306 domain-containing protein" evidence="1">
    <location>
        <begin position="24"/>
        <end position="135"/>
    </location>
</feature>
<evidence type="ECO:0000259" key="2">
    <source>
        <dbReference type="Pfam" id="PF03724"/>
    </source>
</evidence>
<feature type="domain" description="DUF306" evidence="2">
    <location>
        <begin position="27"/>
        <end position="130"/>
    </location>
</feature>
<dbReference type="AlphaFoldDB" id="R7ZXR1"/>
<gene>
    <name evidence="3" type="ORF">ADIS_0754</name>
</gene>
<accession>R7ZXR1</accession>
<organism evidence="3 4">
    <name type="scientific">Lunatimonas lonarensis</name>
    <dbReference type="NCBI Taxonomy" id="1232681"/>
    <lineage>
        <taxon>Bacteria</taxon>
        <taxon>Pseudomonadati</taxon>
        <taxon>Bacteroidota</taxon>
        <taxon>Cytophagia</taxon>
        <taxon>Cytophagales</taxon>
        <taxon>Cyclobacteriaceae</taxon>
    </lineage>
</organism>
<feature type="signal peptide" evidence="1">
    <location>
        <begin position="1"/>
        <end position="23"/>
    </location>
</feature>
<dbReference type="PROSITE" id="PS51257">
    <property type="entry name" value="PROKAR_LIPOPROTEIN"/>
    <property type="match status" value="1"/>
</dbReference>
<keyword evidence="4" id="KW-1185">Reference proteome</keyword>
<comment type="caution">
    <text evidence="3">The sequence shown here is derived from an EMBL/GenBank/DDBJ whole genome shotgun (WGS) entry which is preliminary data.</text>
</comment>
<protein>
    <recommendedName>
        <fullName evidence="2">DUF306 domain-containing protein</fullName>
    </recommendedName>
</protein>
<dbReference type="PANTHER" id="PTHR35535">
    <property type="entry name" value="HEAT SHOCK PROTEIN HSLJ"/>
    <property type="match status" value="1"/>
</dbReference>
<dbReference type="InterPro" id="IPR053147">
    <property type="entry name" value="Hsp_HslJ-like"/>
</dbReference>
<dbReference type="PANTHER" id="PTHR35535:SF2">
    <property type="entry name" value="DUF306 DOMAIN-CONTAINING PROTEIN"/>
    <property type="match status" value="1"/>
</dbReference>
<dbReference type="InterPro" id="IPR038670">
    <property type="entry name" value="HslJ-like_sf"/>
</dbReference>
<dbReference type="InterPro" id="IPR005184">
    <property type="entry name" value="DUF306_Meta_HslJ"/>
</dbReference>
<dbReference type="EMBL" id="AQHR01000022">
    <property type="protein sequence ID" value="EON78857.1"/>
    <property type="molecule type" value="Genomic_DNA"/>
</dbReference>
<evidence type="ECO:0000313" key="3">
    <source>
        <dbReference type="EMBL" id="EON78857.1"/>
    </source>
</evidence>
<dbReference type="Proteomes" id="UP000013909">
    <property type="component" value="Unassembled WGS sequence"/>
</dbReference>
<dbReference type="STRING" id="1232681.ADIS_0754"/>
<dbReference type="Gene3D" id="2.40.128.270">
    <property type="match status" value="1"/>
</dbReference>
<keyword evidence="1" id="KW-0732">Signal</keyword>
<evidence type="ECO:0000313" key="4">
    <source>
        <dbReference type="Proteomes" id="UP000013909"/>
    </source>
</evidence>
<evidence type="ECO:0000256" key="1">
    <source>
        <dbReference type="SAM" id="SignalP"/>
    </source>
</evidence>
<proteinExistence type="predicted"/>
<sequence>MKSLQSIPTFVFLCLFLFSACSSEPIQLSDYDWKVTQLAGSNAPKAKLESLTLEFKEGQEIGGFAGCNEFRGGATYNQQQIKFSTLYTNNQSCEDAALERIYLKNLESSVNYIYNANKLVMQDQSGNILVELEKL</sequence>
<name>R7ZXR1_9BACT</name>